<dbReference type="SUPFAM" id="SSF81383">
    <property type="entry name" value="F-box domain"/>
    <property type="match status" value="1"/>
</dbReference>
<dbReference type="Proteomes" id="UP000467700">
    <property type="component" value="Unassembled WGS sequence"/>
</dbReference>
<dbReference type="OrthoDB" id="3071655at2759"/>
<accession>A0A8S0X8C5</accession>
<dbReference type="SUPFAM" id="SSF52047">
    <property type="entry name" value="RNI-like"/>
    <property type="match status" value="1"/>
</dbReference>
<dbReference type="Pfam" id="PF12937">
    <property type="entry name" value="F-box-like"/>
    <property type="match status" value="1"/>
</dbReference>
<evidence type="ECO:0000259" key="1">
    <source>
        <dbReference type="Pfam" id="PF12937"/>
    </source>
</evidence>
<name>A0A8S0X8C5_CYCAE</name>
<dbReference type="InterPro" id="IPR036047">
    <property type="entry name" value="F-box-like_dom_sf"/>
</dbReference>
<dbReference type="EMBL" id="CACVBS010000089">
    <property type="protein sequence ID" value="CAA7270292.1"/>
    <property type="molecule type" value="Genomic_DNA"/>
</dbReference>
<evidence type="ECO:0000313" key="3">
    <source>
        <dbReference type="Proteomes" id="UP000467700"/>
    </source>
</evidence>
<organism evidence="2 3">
    <name type="scientific">Cyclocybe aegerita</name>
    <name type="common">Black poplar mushroom</name>
    <name type="synonym">Agrocybe aegerita</name>
    <dbReference type="NCBI Taxonomy" id="1973307"/>
    <lineage>
        <taxon>Eukaryota</taxon>
        <taxon>Fungi</taxon>
        <taxon>Dikarya</taxon>
        <taxon>Basidiomycota</taxon>
        <taxon>Agaricomycotina</taxon>
        <taxon>Agaricomycetes</taxon>
        <taxon>Agaricomycetidae</taxon>
        <taxon>Agaricales</taxon>
        <taxon>Agaricineae</taxon>
        <taxon>Bolbitiaceae</taxon>
        <taxon>Cyclocybe</taxon>
    </lineage>
</organism>
<dbReference type="InterPro" id="IPR001810">
    <property type="entry name" value="F-box_dom"/>
</dbReference>
<proteinExistence type="predicted"/>
<reference evidence="2 3" key="1">
    <citation type="submission" date="2020-01" db="EMBL/GenBank/DDBJ databases">
        <authorList>
            <person name="Gupta K D."/>
        </authorList>
    </citation>
    <scope>NUCLEOTIDE SEQUENCE [LARGE SCALE GENOMIC DNA]</scope>
</reference>
<gene>
    <name evidence="2" type="ORF">AAE3_LOCUS12526</name>
</gene>
<dbReference type="Gene3D" id="3.80.10.10">
    <property type="entry name" value="Ribonuclease Inhibitor"/>
    <property type="match status" value="1"/>
</dbReference>
<feature type="domain" description="F-box" evidence="1">
    <location>
        <begin position="98"/>
        <end position="142"/>
    </location>
</feature>
<dbReference type="InterPro" id="IPR032675">
    <property type="entry name" value="LRR_dom_sf"/>
</dbReference>
<comment type="caution">
    <text evidence="2">The sequence shown here is derived from an EMBL/GenBank/DDBJ whole genome shotgun (WGS) entry which is preliminary data.</text>
</comment>
<sequence>MQTSQSFSMYMLKAPPPPEISPIAALLATNDPPEPHGEAIAHQIIATSTARISECDELIKQLCAETGQFNEVLASLRSRRAEHKNHAKLHRSVISTLRRLPSGILLEIFFLIALDGFPSDIWMVTEVCRRWRAIALATPALWSVFPLQRYASATTILSRLSRSFRRSHTLLFQLTIDFRESGGYPDIKFPVCPLQTVVLPHLRRITHLTVCTPQKPQTTFLSPSSPSLVKWDSLRSLRLNQVFKVSPRTSPITVFQHSPLLQDVEVTTCEKTRLSHVNELVLPWSQLCRFSAKRVALVCAFSVLQAAPMLEELAVELTLPDPDFNIGRFTHQSLSRLHVRGWFAESAEAAQDFLSHLILPSLSKLSVDISDLDHGIISDFVKRSLCKLTFLDIPGSHPLETDYLPAFRQLLSLLPDLTDLGLPFSLEFVQTTLPLLPSLVPQLHHLYLIDNGSTATEDRTAVCDVGLAMSKGLVHPQLETLILPCIDSLPLHSMVQDSAEITRYEDIVNQWYKKLRKVYASLAYSSKRYGATQAVDVRP</sequence>
<dbReference type="AlphaFoldDB" id="A0A8S0X8C5"/>
<protein>
    <recommendedName>
        <fullName evidence="1">F-box domain-containing protein</fullName>
    </recommendedName>
</protein>
<evidence type="ECO:0000313" key="2">
    <source>
        <dbReference type="EMBL" id="CAA7270292.1"/>
    </source>
</evidence>
<keyword evidence="3" id="KW-1185">Reference proteome</keyword>